<comment type="caution">
    <text evidence="2">The sequence shown here is derived from an EMBL/GenBank/DDBJ whole genome shotgun (WGS) entry which is preliminary data.</text>
</comment>
<dbReference type="AlphaFoldDB" id="A0A9K3CR67"/>
<evidence type="ECO:0000313" key="2">
    <source>
        <dbReference type="EMBL" id="GIQ81317.1"/>
    </source>
</evidence>
<proteinExistence type="predicted"/>
<feature type="region of interest" description="Disordered" evidence="1">
    <location>
        <begin position="100"/>
        <end position="125"/>
    </location>
</feature>
<protein>
    <submittedName>
        <fullName evidence="2">Uncharacterized protein</fullName>
    </submittedName>
</protein>
<organism evidence="2 3">
    <name type="scientific">Kipferlia bialata</name>
    <dbReference type="NCBI Taxonomy" id="797122"/>
    <lineage>
        <taxon>Eukaryota</taxon>
        <taxon>Metamonada</taxon>
        <taxon>Carpediemonas-like organisms</taxon>
        <taxon>Kipferlia</taxon>
    </lineage>
</organism>
<accession>A0A9K3CR67</accession>
<gene>
    <name evidence="2" type="ORF">KIPB_002259</name>
</gene>
<evidence type="ECO:0000256" key="1">
    <source>
        <dbReference type="SAM" id="MobiDB-lite"/>
    </source>
</evidence>
<dbReference type="Proteomes" id="UP000265618">
    <property type="component" value="Unassembled WGS sequence"/>
</dbReference>
<sequence>MSDSETSEDTSEDDSWSPHNAVIVTFDDDGVVADKEWFTLDIGIQRSDMEHTVKGYSIDETHVMLMCISWHNYSLTNHYMYTLCLDSLECHRHTQVVHAEGVSQPQQERLGKKEGEGEGEGYQSVNMWKGQPTQFRLGDRLILLGNRQPRFSVKGELCMMAHCPSDDTWERLTPPPKAIMESINGYGYHSSSHLSVGVVGDTAYFIKKESDMGYRYSFDEGWSEQSLSGVGLKLERRSGFFRRNGEYALNVMVGLPQHLLLQKADWIIADPTDYYSCPWEQHLHTWDTVSEEWTEIPFVGADGVTKAECPRMSMAVPLQPNGGADCKWIVYRNNSYDQGNTQSSPALSVMEFWEKE</sequence>
<name>A0A9K3CR67_9EUKA</name>
<dbReference type="EMBL" id="BDIP01000361">
    <property type="protein sequence ID" value="GIQ81317.1"/>
    <property type="molecule type" value="Genomic_DNA"/>
</dbReference>
<evidence type="ECO:0000313" key="3">
    <source>
        <dbReference type="Proteomes" id="UP000265618"/>
    </source>
</evidence>
<keyword evidence="3" id="KW-1185">Reference proteome</keyword>
<reference evidence="2 3" key="1">
    <citation type="journal article" date="2018" name="PLoS ONE">
        <title>The draft genome of Kipferlia bialata reveals reductive genome evolution in fornicate parasites.</title>
        <authorList>
            <person name="Tanifuji G."/>
            <person name="Takabayashi S."/>
            <person name="Kume K."/>
            <person name="Takagi M."/>
            <person name="Nakayama T."/>
            <person name="Kamikawa R."/>
            <person name="Inagaki Y."/>
            <person name="Hashimoto T."/>
        </authorList>
    </citation>
    <scope>NUCLEOTIDE SEQUENCE [LARGE SCALE GENOMIC DNA]</scope>
    <source>
        <strain evidence="2">NY0173</strain>
    </source>
</reference>